<dbReference type="Pfam" id="PF25816">
    <property type="entry name" value="RamC_N"/>
    <property type="match status" value="1"/>
</dbReference>
<evidence type="ECO:0000256" key="4">
    <source>
        <dbReference type="ARBA" id="ARBA00022840"/>
    </source>
</evidence>
<dbReference type="PROSITE" id="PS50011">
    <property type="entry name" value="PROTEIN_KINASE_DOM"/>
    <property type="match status" value="1"/>
</dbReference>
<dbReference type="AlphaFoldDB" id="A0A3E1P9X4"/>
<accession>A0A3E1P9X4</accession>
<dbReference type="PANTHER" id="PTHR43289">
    <property type="entry name" value="MITOGEN-ACTIVATED PROTEIN KINASE KINASE KINASE 20-RELATED"/>
    <property type="match status" value="1"/>
</dbReference>
<protein>
    <recommendedName>
        <fullName evidence="5">Protein kinase domain-containing protein</fullName>
    </recommendedName>
</protein>
<keyword evidence="4" id="KW-0067">ATP-binding</keyword>
<feature type="domain" description="Protein kinase" evidence="5">
    <location>
        <begin position="172"/>
        <end position="440"/>
    </location>
</feature>
<keyword evidence="1" id="KW-0808">Transferase</keyword>
<keyword evidence="3" id="KW-0418">Kinase</keyword>
<gene>
    <name evidence="6" type="ORF">DXN04_05540</name>
</gene>
<evidence type="ECO:0000256" key="3">
    <source>
        <dbReference type="ARBA" id="ARBA00022777"/>
    </source>
</evidence>
<dbReference type="PANTHER" id="PTHR43289:SF6">
    <property type="entry name" value="SERINE_THREONINE-PROTEIN KINASE NEKL-3"/>
    <property type="match status" value="1"/>
</dbReference>
<dbReference type="Gene3D" id="1.10.510.10">
    <property type="entry name" value="Transferase(Phosphotransferase) domain 1"/>
    <property type="match status" value="1"/>
</dbReference>
<sequence length="441" mass="50222">MSVFQLNNGYPLSTHEVKDFANDLTLYGIPYQECEHWLEVGNCELRNNYTLFISVLSQQAQSLLHQVLPVLKVHAVSFRLLKNDRLVDQSNGLTMGAKDAGKVIVIYPLHAKQARQLAHDLERVTVSFMGITPYESLRIGKVLYTALDSGVSYHIPAVYRNKRRKGIIGKYYIPVKLLRFNPKGDIYLGVNIKQFSFTHCIIKQARAASFIDRYGRESAHKLFWQKSVLEQIQHELPVPQVIDFCSKGEDHYLVTSYINGQLLPDRLKGIYRDRIWREIELADKVKILGYFLQITESIKRLHELGYLHRDIQVNNFIIRGDTVYLLDFELAYYMPAGTPDPPFGYGTVMFMSPQQRQGEQPAPEDDIYSIGVVLAYMILNPVDQESFSGNIYNALVNAGLEAKLLDVIILCLDPDPANRPSLSSIITILKTGDIPENIELV</sequence>
<dbReference type="SMART" id="SM00220">
    <property type="entry name" value="S_TKc"/>
    <property type="match status" value="1"/>
</dbReference>
<evidence type="ECO:0000259" key="5">
    <source>
        <dbReference type="PROSITE" id="PS50011"/>
    </source>
</evidence>
<dbReference type="GO" id="GO:0005524">
    <property type="term" value="F:ATP binding"/>
    <property type="evidence" value="ECO:0007669"/>
    <property type="project" value="UniProtKB-KW"/>
</dbReference>
<evidence type="ECO:0000256" key="1">
    <source>
        <dbReference type="ARBA" id="ARBA00022679"/>
    </source>
</evidence>
<dbReference type="OrthoDB" id="9813021at2"/>
<evidence type="ECO:0000313" key="7">
    <source>
        <dbReference type="Proteomes" id="UP000261174"/>
    </source>
</evidence>
<dbReference type="InterPro" id="IPR000719">
    <property type="entry name" value="Prot_kinase_dom"/>
</dbReference>
<proteinExistence type="predicted"/>
<reference evidence="6 7" key="1">
    <citation type="submission" date="2018-08" db="EMBL/GenBank/DDBJ databases">
        <title>Chitinophaga sp. K20C18050901, a novel bacterium isolated from forest soil.</title>
        <authorList>
            <person name="Wang C."/>
        </authorList>
    </citation>
    <scope>NUCLEOTIDE SEQUENCE [LARGE SCALE GENOMIC DNA]</scope>
    <source>
        <strain evidence="6 7">K20C18050901</strain>
    </source>
</reference>
<keyword evidence="2" id="KW-0547">Nucleotide-binding</keyword>
<dbReference type="SUPFAM" id="SSF56112">
    <property type="entry name" value="Protein kinase-like (PK-like)"/>
    <property type="match status" value="1"/>
</dbReference>
<comment type="caution">
    <text evidence="6">The sequence shown here is derived from an EMBL/GenBank/DDBJ whole genome shotgun (WGS) entry which is preliminary data.</text>
</comment>
<evidence type="ECO:0000313" key="6">
    <source>
        <dbReference type="EMBL" id="RFM36961.1"/>
    </source>
</evidence>
<name>A0A3E1P9X4_9BACT</name>
<dbReference type="InterPro" id="IPR057929">
    <property type="entry name" value="RamC_N"/>
</dbReference>
<dbReference type="RefSeq" id="WP_116852281.1">
    <property type="nucleotide sequence ID" value="NZ_QTJV01000001.1"/>
</dbReference>
<dbReference type="EMBL" id="QTJV01000001">
    <property type="protein sequence ID" value="RFM36961.1"/>
    <property type="molecule type" value="Genomic_DNA"/>
</dbReference>
<dbReference type="InterPro" id="IPR011009">
    <property type="entry name" value="Kinase-like_dom_sf"/>
</dbReference>
<dbReference type="Pfam" id="PF00069">
    <property type="entry name" value="Pkinase"/>
    <property type="match status" value="1"/>
</dbReference>
<organism evidence="6 7">
    <name type="scientific">Chitinophaga silvisoli</name>
    <dbReference type="NCBI Taxonomy" id="2291814"/>
    <lineage>
        <taxon>Bacteria</taxon>
        <taxon>Pseudomonadati</taxon>
        <taxon>Bacteroidota</taxon>
        <taxon>Chitinophagia</taxon>
        <taxon>Chitinophagales</taxon>
        <taxon>Chitinophagaceae</taxon>
        <taxon>Chitinophaga</taxon>
    </lineage>
</organism>
<dbReference type="Proteomes" id="UP000261174">
    <property type="component" value="Unassembled WGS sequence"/>
</dbReference>
<evidence type="ECO:0000256" key="2">
    <source>
        <dbReference type="ARBA" id="ARBA00022741"/>
    </source>
</evidence>
<keyword evidence="7" id="KW-1185">Reference proteome</keyword>
<dbReference type="GO" id="GO:0004674">
    <property type="term" value="F:protein serine/threonine kinase activity"/>
    <property type="evidence" value="ECO:0007669"/>
    <property type="project" value="TreeGrafter"/>
</dbReference>